<dbReference type="Pfam" id="PF00581">
    <property type="entry name" value="Rhodanese"/>
    <property type="match status" value="1"/>
</dbReference>
<dbReference type="CDD" id="cd00291">
    <property type="entry name" value="SirA_YedF_YeeD"/>
    <property type="match status" value="1"/>
</dbReference>
<dbReference type="InterPro" id="IPR001763">
    <property type="entry name" value="Rhodanese-like_dom"/>
</dbReference>
<gene>
    <name evidence="2" type="ORF">HGI30_17645</name>
</gene>
<dbReference type="SMART" id="SM00450">
    <property type="entry name" value="RHOD"/>
    <property type="match status" value="1"/>
</dbReference>
<reference evidence="2 3" key="1">
    <citation type="submission" date="2020-04" db="EMBL/GenBank/DDBJ databases">
        <title>Novel Paenibacillus strain UniB2 isolated from commercial digestive syrup.</title>
        <authorList>
            <person name="Thorat V."/>
            <person name="Kirdat K."/>
            <person name="Tiwarekar B."/>
            <person name="Yadav A."/>
        </authorList>
    </citation>
    <scope>NUCLEOTIDE SEQUENCE [LARGE SCALE GENOMIC DNA]</scope>
    <source>
        <strain evidence="2 3">UniB2</strain>
    </source>
</reference>
<evidence type="ECO:0000313" key="3">
    <source>
        <dbReference type="Proteomes" id="UP000502136"/>
    </source>
</evidence>
<dbReference type="InterPro" id="IPR036873">
    <property type="entry name" value="Rhodanese-like_dom_sf"/>
</dbReference>
<accession>A0A6H2H1B9</accession>
<protein>
    <recommendedName>
        <fullName evidence="1">Rhodanese domain-containing protein</fullName>
    </recommendedName>
</protein>
<feature type="domain" description="Rhodanese" evidence="1">
    <location>
        <begin position="103"/>
        <end position="191"/>
    </location>
</feature>
<dbReference type="PROSITE" id="PS01148">
    <property type="entry name" value="UPF0033"/>
    <property type="match status" value="1"/>
</dbReference>
<dbReference type="GO" id="GO:0004792">
    <property type="term" value="F:thiosulfate-cyanide sulfurtransferase activity"/>
    <property type="evidence" value="ECO:0007669"/>
    <property type="project" value="InterPro"/>
</dbReference>
<dbReference type="AlphaFoldDB" id="A0A6H2H1B9"/>
<dbReference type="InterPro" id="IPR050229">
    <property type="entry name" value="GlpE_sulfurtransferase"/>
</dbReference>
<name>A0A6H2H1B9_9BACL</name>
<sequence>MTIPSDQKLDAKGLACPMPIVRTKKAMKELGEGLVLEIEATDAGSTSDLKAWAQSAGHQYLGTKEEQGVLRHYVRKAASTEQAAAEEGRHEAVAELDALREKLNGGALLLDVREPAEYAFGHIPGAISIPLGELEQRRSELDAESELYVICRSGTRSDLAARLLTEAGFRRVFNVVPGMNGWTGELEAIDGKPVKEESR</sequence>
<dbReference type="InterPro" id="IPR001455">
    <property type="entry name" value="TusA-like"/>
</dbReference>
<dbReference type="Pfam" id="PF01206">
    <property type="entry name" value="TusA"/>
    <property type="match status" value="1"/>
</dbReference>
<dbReference type="InterPro" id="IPR001307">
    <property type="entry name" value="Thiosulphate_STrfase_CS"/>
</dbReference>
<dbReference type="Proteomes" id="UP000502136">
    <property type="component" value="Chromosome"/>
</dbReference>
<dbReference type="InterPro" id="IPR036868">
    <property type="entry name" value="TusA-like_sf"/>
</dbReference>
<proteinExistence type="predicted"/>
<dbReference type="PROSITE" id="PS00380">
    <property type="entry name" value="RHODANESE_1"/>
    <property type="match status" value="1"/>
</dbReference>
<dbReference type="PROSITE" id="PS50206">
    <property type="entry name" value="RHODANESE_3"/>
    <property type="match status" value="1"/>
</dbReference>
<evidence type="ECO:0000259" key="1">
    <source>
        <dbReference type="PROSITE" id="PS50206"/>
    </source>
</evidence>
<keyword evidence="3" id="KW-1185">Reference proteome</keyword>
<dbReference type="Gene3D" id="3.30.110.40">
    <property type="entry name" value="TusA-like domain"/>
    <property type="match status" value="1"/>
</dbReference>
<dbReference type="PANTHER" id="PTHR43031">
    <property type="entry name" value="FAD-DEPENDENT OXIDOREDUCTASE"/>
    <property type="match status" value="1"/>
</dbReference>
<dbReference type="PANTHER" id="PTHR43031:SF1">
    <property type="entry name" value="PYRIDINE NUCLEOTIDE-DISULPHIDE OXIDOREDUCTASE"/>
    <property type="match status" value="1"/>
</dbReference>
<dbReference type="SUPFAM" id="SSF52821">
    <property type="entry name" value="Rhodanese/Cell cycle control phosphatase"/>
    <property type="match status" value="1"/>
</dbReference>
<dbReference type="KEGG" id="palr:HGI30_17645"/>
<evidence type="ECO:0000313" key="2">
    <source>
        <dbReference type="EMBL" id="QJC53216.1"/>
    </source>
</evidence>
<dbReference type="EMBL" id="CP051428">
    <property type="protein sequence ID" value="QJC53216.1"/>
    <property type="molecule type" value="Genomic_DNA"/>
</dbReference>
<dbReference type="SUPFAM" id="SSF64307">
    <property type="entry name" value="SirA-like"/>
    <property type="match status" value="1"/>
</dbReference>
<dbReference type="CDD" id="cd00158">
    <property type="entry name" value="RHOD"/>
    <property type="match status" value="1"/>
</dbReference>
<dbReference type="Gene3D" id="3.40.250.10">
    <property type="entry name" value="Rhodanese-like domain"/>
    <property type="match status" value="1"/>
</dbReference>
<dbReference type="RefSeq" id="WP_168908757.1">
    <property type="nucleotide sequence ID" value="NZ_CP051428.1"/>
</dbReference>
<organism evidence="2 3">
    <name type="scientific">Paenibacillus albicereus</name>
    <dbReference type="NCBI Taxonomy" id="2726185"/>
    <lineage>
        <taxon>Bacteria</taxon>
        <taxon>Bacillati</taxon>
        <taxon>Bacillota</taxon>
        <taxon>Bacilli</taxon>
        <taxon>Bacillales</taxon>
        <taxon>Paenibacillaceae</taxon>
        <taxon>Paenibacillus</taxon>
    </lineage>
</organism>